<dbReference type="EMBL" id="CP021067">
    <property type="protein sequence ID" value="AWG27767.1"/>
    <property type="molecule type" value="Genomic_DNA"/>
</dbReference>
<dbReference type="SUPFAM" id="SSF81343">
    <property type="entry name" value="Fumarate reductase respiratory complex transmembrane subunits"/>
    <property type="match status" value="1"/>
</dbReference>
<feature type="transmembrane region" description="Helical" evidence="18">
    <location>
        <begin position="28"/>
        <end position="48"/>
    </location>
</feature>
<comment type="function">
    <text evidence="1">Membrane-anchoring subunit of succinate dehydrogenase (SDH).</text>
</comment>
<evidence type="ECO:0000256" key="13">
    <source>
        <dbReference type="ARBA" id="ARBA00022989"/>
    </source>
</evidence>
<dbReference type="Gene3D" id="1.20.1300.10">
    <property type="entry name" value="Fumarate reductase/succinate dehydrogenase, transmembrane subunit"/>
    <property type="match status" value="1"/>
</dbReference>
<keyword evidence="10 18" id="KW-0812">Transmembrane</keyword>
<evidence type="ECO:0000256" key="12">
    <source>
        <dbReference type="ARBA" id="ARBA00022982"/>
    </source>
</evidence>
<keyword evidence="14 17" id="KW-0408">Iron</keyword>
<keyword evidence="11 17" id="KW-0479">Metal-binding</keyword>
<dbReference type="InterPro" id="IPR034804">
    <property type="entry name" value="SQR/QFR_C/D"/>
</dbReference>
<reference evidence="19 20" key="1">
    <citation type="submission" date="2017-04" db="EMBL/GenBank/DDBJ databases">
        <title>Complete genome sequence of Burkholderia cenocepacia PC184 Midwest clone.</title>
        <authorList>
            <person name="Mulks M.H."/>
            <person name="Cooper V.S."/>
        </authorList>
    </citation>
    <scope>NUCLEOTIDE SEQUENCE [LARGE SCALE GENOMIC DNA]</scope>
    <source>
        <strain evidence="19 20">PC184 Mulks</strain>
    </source>
</reference>
<evidence type="ECO:0000256" key="4">
    <source>
        <dbReference type="ARBA" id="ARBA00019425"/>
    </source>
</evidence>
<feature type="binding site" description="axial binding residue" evidence="17">
    <location>
        <position position="78"/>
    </location>
    <ligand>
        <name>heme</name>
        <dbReference type="ChEBI" id="CHEBI:30413"/>
        <note>ligand shared with second transmembrane subunit</note>
    </ligand>
    <ligandPart>
        <name>Fe</name>
        <dbReference type="ChEBI" id="CHEBI:18248"/>
    </ligandPart>
</feature>
<dbReference type="InterPro" id="IPR000701">
    <property type="entry name" value="SuccDH_FuR_B_TM-su"/>
</dbReference>
<feature type="binding site" evidence="16">
    <location>
        <position position="90"/>
    </location>
    <ligand>
        <name>a ubiquinone</name>
        <dbReference type="ChEBI" id="CHEBI:16389"/>
    </ligand>
</feature>
<dbReference type="AlphaFoldDB" id="A0AAD0IWZ9"/>
<feature type="transmembrane region" description="Helical" evidence="18">
    <location>
        <begin position="54"/>
        <end position="77"/>
    </location>
</feature>
<evidence type="ECO:0000256" key="18">
    <source>
        <dbReference type="SAM" id="Phobius"/>
    </source>
</evidence>
<keyword evidence="12" id="KW-0249">Electron transport</keyword>
<dbReference type="RefSeq" id="WP_006479354.1">
    <property type="nucleotide sequence ID" value="NZ_CADEUB010000001.1"/>
</dbReference>
<keyword evidence="8" id="KW-0816">Tricarboxylic acid cycle</keyword>
<proteinExistence type="predicted"/>
<evidence type="ECO:0000256" key="10">
    <source>
        <dbReference type="ARBA" id="ARBA00022692"/>
    </source>
</evidence>
<keyword evidence="9 17" id="KW-0349">Heme</keyword>
<feature type="transmembrane region" description="Helical" evidence="18">
    <location>
        <begin position="98"/>
        <end position="120"/>
    </location>
</feature>
<dbReference type="GO" id="GO:0009055">
    <property type="term" value="F:electron transfer activity"/>
    <property type="evidence" value="ECO:0007669"/>
    <property type="project" value="TreeGrafter"/>
</dbReference>
<organism evidence="19 20">
    <name type="scientific">Burkholderia cenocepacia</name>
    <dbReference type="NCBI Taxonomy" id="95486"/>
    <lineage>
        <taxon>Bacteria</taxon>
        <taxon>Pseudomonadati</taxon>
        <taxon>Pseudomonadota</taxon>
        <taxon>Betaproteobacteria</taxon>
        <taxon>Burkholderiales</taxon>
        <taxon>Burkholderiaceae</taxon>
        <taxon>Burkholderia</taxon>
        <taxon>Burkholderia cepacia complex</taxon>
    </lineage>
</organism>
<protein>
    <recommendedName>
        <fullName evidence="4">Succinate dehydrogenase hydrophobic membrane anchor subunit</fullName>
    </recommendedName>
</protein>
<dbReference type="PIRSF" id="PIRSF000169">
    <property type="entry name" value="SDH_D"/>
    <property type="match status" value="1"/>
</dbReference>
<keyword evidence="6" id="KW-1003">Cell membrane</keyword>
<name>A0AAD0IWZ9_9BURK</name>
<evidence type="ECO:0000256" key="9">
    <source>
        <dbReference type="ARBA" id="ARBA00022617"/>
    </source>
</evidence>
<keyword evidence="13 18" id="KW-1133">Transmembrane helix</keyword>
<dbReference type="InterPro" id="IPR014312">
    <property type="entry name" value="Succ_DH_anchor"/>
</dbReference>
<dbReference type="NCBIfam" id="TIGR02968">
    <property type="entry name" value="succ_dehyd_anc"/>
    <property type="match status" value="1"/>
</dbReference>
<evidence type="ECO:0000256" key="7">
    <source>
        <dbReference type="ARBA" id="ARBA00022519"/>
    </source>
</evidence>
<keyword evidence="5" id="KW-0813">Transport</keyword>
<dbReference type="GO" id="GO:0006099">
    <property type="term" value="P:tricarboxylic acid cycle"/>
    <property type="evidence" value="ECO:0007669"/>
    <property type="project" value="UniProtKB-KW"/>
</dbReference>
<evidence type="ECO:0000256" key="8">
    <source>
        <dbReference type="ARBA" id="ARBA00022532"/>
    </source>
</evidence>
<dbReference type="Pfam" id="PF01127">
    <property type="entry name" value="Sdh_cyt"/>
    <property type="match status" value="1"/>
</dbReference>
<comment type="pathway">
    <text evidence="3">Carbohydrate metabolism; tricarboxylic acid cycle.</text>
</comment>
<evidence type="ECO:0000256" key="11">
    <source>
        <dbReference type="ARBA" id="ARBA00022723"/>
    </source>
</evidence>
<comment type="cofactor">
    <cofactor evidence="17">
        <name>heme</name>
        <dbReference type="ChEBI" id="CHEBI:30413"/>
    </cofactor>
    <text evidence="17">The heme is bound between the two transmembrane subunits.</text>
</comment>
<dbReference type="Proteomes" id="UP000244809">
    <property type="component" value="Chromosome 1"/>
</dbReference>
<keyword evidence="15 18" id="KW-0472">Membrane</keyword>
<dbReference type="GO" id="GO:0020037">
    <property type="term" value="F:heme binding"/>
    <property type="evidence" value="ECO:0007669"/>
    <property type="project" value="InterPro"/>
</dbReference>
<gene>
    <name evidence="19" type="ORF">B9Z07_02095</name>
</gene>
<accession>A0AAD0IWZ9</accession>
<evidence type="ECO:0000256" key="15">
    <source>
        <dbReference type="ARBA" id="ARBA00023136"/>
    </source>
</evidence>
<keyword evidence="7" id="KW-0997">Cell inner membrane</keyword>
<evidence type="ECO:0000256" key="17">
    <source>
        <dbReference type="PIRSR" id="PIRSR000169-2"/>
    </source>
</evidence>
<evidence type="ECO:0000313" key="19">
    <source>
        <dbReference type="EMBL" id="AWG27767.1"/>
    </source>
</evidence>
<dbReference type="GO" id="GO:0017004">
    <property type="term" value="P:cytochrome complex assembly"/>
    <property type="evidence" value="ECO:0007669"/>
    <property type="project" value="TreeGrafter"/>
</dbReference>
<comment type="subcellular location">
    <subcellularLocation>
        <location evidence="2">Cell inner membrane</location>
        <topology evidence="2">Multi-pass membrane protein</topology>
    </subcellularLocation>
</comment>
<evidence type="ECO:0000256" key="2">
    <source>
        <dbReference type="ARBA" id="ARBA00004429"/>
    </source>
</evidence>
<evidence type="ECO:0000256" key="16">
    <source>
        <dbReference type="PIRSR" id="PIRSR000169-1"/>
    </source>
</evidence>
<evidence type="ECO:0000256" key="1">
    <source>
        <dbReference type="ARBA" id="ARBA00004050"/>
    </source>
</evidence>
<sequence>MAANNRIGSKRLVVGAHYGLRDWLAQRVTATITAVYTVILLVLFFGAHDFSYEGWASIFAAQWMKLATFVMLLSLFYHAWVGVRDIWMDYVKPVGVRLLLQSLTIVWLLACAGYAAQILWRV</sequence>
<evidence type="ECO:0000256" key="5">
    <source>
        <dbReference type="ARBA" id="ARBA00022448"/>
    </source>
</evidence>
<dbReference type="PANTHER" id="PTHR38689:SF1">
    <property type="entry name" value="SUCCINATE DEHYDROGENASE HYDROPHOBIC MEMBRANE ANCHOR SUBUNIT"/>
    <property type="match status" value="1"/>
</dbReference>
<dbReference type="GO" id="GO:0005886">
    <property type="term" value="C:plasma membrane"/>
    <property type="evidence" value="ECO:0007669"/>
    <property type="project" value="UniProtKB-SubCell"/>
</dbReference>
<evidence type="ECO:0000256" key="3">
    <source>
        <dbReference type="ARBA" id="ARBA00005163"/>
    </source>
</evidence>
<dbReference type="PANTHER" id="PTHR38689">
    <property type="entry name" value="SUCCINATE DEHYDROGENASE HYDROPHOBIC MEMBRANE ANCHOR SUBUNIT"/>
    <property type="match status" value="1"/>
</dbReference>
<evidence type="ECO:0000256" key="14">
    <source>
        <dbReference type="ARBA" id="ARBA00023004"/>
    </source>
</evidence>
<evidence type="ECO:0000256" key="6">
    <source>
        <dbReference type="ARBA" id="ARBA00022475"/>
    </source>
</evidence>
<dbReference type="CDD" id="cd03494">
    <property type="entry name" value="SQR_TypeC_SdhD"/>
    <property type="match status" value="1"/>
</dbReference>
<evidence type="ECO:0000313" key="20">
    <source>
        <dbReference type="Proteomes" id="UP000244809"/>
    </source>
</evidence>
<dbReference type="GO" id="GO:0046872">
    <property type="term" value="F:metal ion binding"/>
    <property type="evidence" value="ECO:0007669"/>
    <property type="project" value="UniProtKB-KW"/>
</dbReference>